<dbReference type="SMART" id="SM00702">
    <property type="entry name" value="P4Hc"/>
    <property type="match status" value="1"/>
</dbReference>
<feature type="domain" description="Prolyl 4-hydroxylase alpha subunit" evidence="6">
    <location>
        <begin position="200"/>
        <end position="385"/>
    </location>
</feature>
<proteinExistence type="predicted"/>
<keyword evidence="2" id="KW-0479">Metal-binding</keyword>
<dbReference type="InterPro" id="IPR045054">
    <property type="entry name" value="P4HA-like"/>
</dbReference>
<dbReference type="Gene3D" id="2.60.120.620">
    <property type="entry name" value="q2cbj1_9rhob like domain"/>
    <property type="match status" value="1"/>
</dbReference>
<keyword evidence="5" id="KW-0408">Iron</keyword>
<reference evidence="8" key="1">
    <citation type="journal article" date="2023" name="Commun. Biol.">
        <title>Genome analysis of Parmales, the sister group of diatoms, reveals the evolutionary specialization of diatoms from phago-mixotrophs to photoautotrophs.</title>
        <authorList>
            <person name="Ban H."/>
            <person name="Sato S."/>
            <person name="Yoshikawa S."/>
            <person name="Yamada K."/>
            <person name="Nakamura Y."/>
            <person name="Ichinomiya M."/>
            <person name="Sato N."/>
            <person name="Blanc-Mathieu R."/>
            <person name="Endo H."/>
            <person name="Kuwata A."/>
            <person name="Ogata H."/>
        </authorList>
    </citation>
    <scope>NUCLEOTIDE SEQUENCE [LARGE SCALE GENOMIC DNA]</scope>
</reference>
<dbReference type="GO" id="GO:0031418">
    <property type="term" value="F:L-ascorbic acid binding"/>
    <property type="evidence" value="ECO:0007669"/>
    <property type="project" value="InterPro"/>
</dbReference>
<keyword evidence="4" id="KW-0560">Oxidoreductase</keyword>
<evidence type="ECO:0000313" key="7">
    <source>
        <dbReference type="EMBL" id="GMI20998.1"/>
    </source>
</evidence>
<gene>
    <name evidence="7" type="ORF">TrCOL_g13565</name>
</gene>
<keyword evidence="8" id="KW-1185">Reference proteome</keyword>
<organism evidence="7 8">
    <name type="scientific">Triparma columacea</name>
    <dbReference type="NCBI Taxonomy" id="722753"/>
    <lineage>
        <taxon>Eukaryota</taxon>
        <taxon>Sar</taxon>
        <taxon>Stramenopiles</taxon>
        <taxon>Ochrophyta</taxon>
        <taxon>Bolidophyceae</taxon>
        <taxon>Parmales</taxon>
        <taxon>Triparmaceae</taxon>
        <taxon>Triparma</taxon>
    </lineage>
</organism>
<comment type="cofactor">
    <cofactor evidence="1">
        <name>L-ascorbate</name>
        <dbReference type="ChEBI" id="CHEBI:38290"/>
    </cofactor>
</comment>
<dbReference type="Proteomes" id="UP001165065">
    <property type="component" value="Unassembled WGS sequence"/>
</dbReference>
<dbReference type="InterPro" id="IPR006620">
    <property type="entry name" value="Pro_4_hyd_alph"/>
</dbReference>
<dbReference type="GO" id="GO:0005506">
    <property type="term" value="F:iron ion binding"/>
    <property type="evidence" value="ECO:0007669"/>
    <property type="project" value="InterPro"/>
</dbReference>
<dbReference type="GO" id="GO:0004656">
    <property type="term" value="F:procollagen-proline 4-dioxygenase activity"/>
    <property type="evidence" value="ECO:0007669"/>
    <property type="project" value="TreeGrafter"/>
</dbReference>
<protein>
    <recommendedName>
        <fullName evidence="6">Prolyl 4-hydroxylase alpha subunit domain-containing protein</fullName>
    </recommendedName>
</protein>
<name>A0A9W7FX65_9STRA</name>
<dbReference type="PANTHER" id="PTHR10869">
    <property type="entry name" value="PROLYL 4-HYDROXYLASE ALPHA SUBUNIT"/>
    <property type="match status" value="1"/>
</dbReference>
<sequence length="473" mass="51117">MTIQSLKKKNIQDLNYSTFPRRRNSEAAVLEWGHSAIINAVDAVAASFGPQTDDGSYFEIEAGVVLSEPLDGGMGKGGPDNCNDMEGQIVMLTWEDPGAGEEPPVSPVELAGKVQGCGGGAVVIVRVTSDVNDQDYVYPLTVRSGEEELAGGIAVPVVMVSLNSGNMLAQGGEGESMPERVRIYKGGDRPYFEDVSGGGPLVYLIHNLLSTETIDESQYLIDLGTSAGFVKDPTPNWLEGFSGTSNQKELDEGPSTVTLWKGGVDNVLKAIDERITQVTGFPIENIGEWGLSKYSQNERKKPGYDGGKGLYHEQSASILVFLNDVEEGGEVYFPAGDRPVKIQPKKGMAVVWHNSGQDGGLDRDAIYGEMRVKEGVKYTVKKWVGGTGKGWVRGHLMPAVLVMNKGKSYGWMRKGYNGVLGKLGAERGHEWAEKILLAMIFTGVAGIGMVVDTFRKLMGGKEQKDKDEKEKGE</sequence>
<evidence type="ECO:0000256" key="3">
    <source>
        <dbReference type="ARBA" id="ARBA00022964"/>
    </source>
</evidence>
<evidence type="ECO:0000256" key="2">
    <source>
        <dbReference type="ARBA" id="ARBA00022723"/>
    </source>
</evidence>
<evidence type="ECO:0000256" key="5">
    <source>
        <dbReference type="ARBA" id="ARBA00023004"/>
    </source>
</evidence>
<comment type="caution">
    <text evidence="7">The sequence shown here is derived from an EMBL/GenBank/DDBJ whole genome shotgun (WGS) entry which is preliminary data.</text>
</comment>
<evidence type="ECO:0000256" key="1">
    <source>
        <dbReference type="ARBA" id="ARBA00001961"/>
    </source>
</evidence>
<keyword evidence="3" id="KW-0223">Dioxygenase</keyword>
<evidence type="ECO:0000313" key="8">
    <source>
        <dbReference type="Proteomes" id="UP001165065"/>
    </source>
</evidence>
<evidence type="ECO:0000259" key="6">
    <source>
        <dbReference type="SMART" id="SM00702"/>
    </source>
</evidence>
<accession>A0A9W7FX65</accession>
<dbReference type="EMBL" id="BRYA01000525">
    <property type="protein sequence ID" value="GMI20998.1"/>
    <property type="molecule type" value="Genomic_DNA"/>
</dbReference>
<evidence type="ECO:0000256" key="4">
    <source>
        <dbReference type="ARBA" id="ARBA00023002"/>
    </source>
</evidence>
<dbReference type="AlphaFoldDB" id="A0A9W7FX65"/>
<dbReference type="PANTHER" id="PTHR10869:SF226">
    <property type="entry name" value="PROLYL 4-HYDROXYLASE ALPHA SUBUNIT DOMAIN-CONTAINING PROTEIN"/>
    <property type="match status" value="1"/>
</dbReference>
<dbReference type="GO" id="GO:0005783">
    <property type="term" value="C:endoplasmic reticulum"/>
    <property type="evidence" value="ECO:0007669"/>
    <property type="project" value="TreeGrafter"/>
</dbReference>
<dbReference type="OrthoDB" id="420380at2759"/>